<feature type="compositionally biased region" description="Acidic residues" evidence="1">
    <location>
        <begin position="46"/>
        <end position="56"/>
    </location>
</feature>
<evidence type="ECO:0000256" key="1">
    <source>
        <dbReference type="SAM" id="MobiDB-lite"/>
    </source>
</evidence>
<organism evidence="2 3">
    <name type="scientific">Seminavis robusta</name>
    <dbReference type="NCBI Taxonomy" id="568900"/>
    <lineage>
        <taxon>Eukaryota</taxon>
        <taxon>Sar</taxon>
        <taxon>Stramenopiles</taxon>
        <taxon>Ochrophyta</taxon>
        <taxon>Bacillariophyta</taxon>
        <taxon>Bacillariophyceae</taxon>
        <taxon>Bacillariophycidae</taxon>
        <taxon>Naviculales</taxon>
        <taxon>Naviculaceae</taxon>
        <taxon>Seminavis</taxon>
    </lineage>
</organism>
<feature type="region of interest" description="Disordered" evidence="1">
    <location>
        <begin position="1"/>
        <end position="115"/>
    </location>
</feature>
<feature type="compositionally biased region" description="Basic residues" evidence="1">
    <location>
        <begin position="10"/>
        <end position="19"/>
    </location>
</feature>
<proteinExistence type="predicted"/>
<feature type="compositionally biased region" description="Basic residues" evidence="1">
    <location>
        <begin position="85"/>
        <end position="95"/>
    </location>
</feature>
<feature type="compositionally biased region" description="Basic and acidic residues" evidence="1">
    <location>
        <begin position="57"/>
        <end position="83"/>
    </location>
</feature>
<feature type="region of interest" description="Disordered" evidence="1">
    <location>
        <begin position="150"/>
        <end position="178"/>
    </location>
</feature>
<keyword evidence="3" id="KW-1185">Reference proteome</keyword>
<reference evidence="2" key="1">
    <citation type="submission" date="2020-06" db="EMBL/GenBank/DDBJ databases">
        <authorList>
            <consortium name="Plant Systems Biology data submission"/>
        </authorList>
    </citation>
    <scope>NUCLEOTIDE SEQUENCE</scope>
    <source>
        <strain evidence="2">D6</strain>
    </source>
</reference>
<protein>
    <submittedName>
        <fullName evidence="2">Uncharacterized protein</fullName>
    </submittedName>
</protein>
<dbReference type="AlphaFoldDB" id="A0A9N8DXD4"/>
<dbReference type="EMBL" id="CAICTM010000364">
    <property type="protein sequence ID" value="CAB9508889.1"/>
    <property type="molecule type" value="Genomic_DNA"/>
</dbReference>
<sequence>MGNTLQKQASFKRRSKNKPRSGLSGLEIVLDQPQEPMVSEMFQEGFDADLDYDYEDEKDHIEDRDYSMQDYSSDRRVMDDSLLLRKSHNSRKSVRSSRTSTSSRRLSASEGAEDLMTCMIPGMDPLEMLRLVEGCVEEDEKEREIEEARLMSKRNLYSKSKDRSSRRRKRSSMTSGAA</sequence>
<name>A0A9N8DXD4_9STRA</name>
<evidence type="ECO:0000313" key="2">
    <source>
        <dbReference type="EMBL" id="CAB9508889.1"/>
    </source>
</evidence>
<evidence type="ECO:0000313" key="3">
    <source>
        <dbReference type="Proteomes" id="UP001153069"/>
    </source>
</evidence>
<comment type="caution">
    <text evidence="2">The sequence shown here is derived from an EMBL/GenBank/DDBJ whole genome shotgun (WGS) entry which is preliminary data.</text>
</comment>
<gene>
    <name evidence="2" type="ORF">SEMRO_365_G127360.1</name>
</gene>
<dbReference type="Proteomes" id="UP001153069">
    <property type="component" value="Unassembled WGS sequence"/>
</dbReference>
<feature type="compositionally biased region" description="Low complexity" evidence="1">
    <location>
        <begin position="96"/>
        <end position="109"/>
    </location>
</feature>
<accession>A0A9N8DXD4</accession>